<proteinExistence type="inferred from homology"/>
<protein>
    <recommendedName>
        <fullName evidence="4">Proteasome activator PA28 C-terminal domain-containing protein</fullName>
    </recommendedName>
</protein>
<feature type="domain" description="Proteasome activator PA28 C-terminal" evidence="4">
    <location>
        <begin position="194"/>
        <end position="239"/>
    </location>
</feature>
<dbReference type="Proteomes" id="UP001530377">
    <property type="component" value="Unassembled WGS sequence"/>
</dbReference>
<dbReference type="InterPro" id="IPR036997">
    <property type="entry name" value="PA28_C_sf"/>
</dbReference>
<dbReference type="PANTHER" id="PTHR10660:SF2">
    <property type="entry name" value="LD45860P"/>
    <property type="match status" value="1"/>
</dbReference>
<comment type="similarity">
    <text evidence="1">Belongs to the PA28 family.</text>
</comment>
<keyword evidence="6" id="KW-1185">Reference proteome</keyword>
<comment type="caution">
    <text evidence="5">The sequence shown here is derived from an EMBL/GenBank/DDBJ whole genome shotgun (WGS) entry which is preliminary data.</text>
</comment>
<organism evidence="5 6">
    <name type="scientific">Cyclostephanos tholiformis</name>
    <dbReference type="NCBI Taxonomy" id="382380"/>
    <lineage>
        <taxon>Eukaryota</taxon>
        <taxon>Sar</taxon>
        <taxon>Stramenopiles</taxon>
        <taxon>Ochrophyta</taxon>
        <taxon>Bacillariophyta</taxon>
        <taxon>Coscinodiscophyceae</taxon>
        <taxon>Thalassiosirophycidae</taxon>
        <taxon>Stephanodiscales</taxon>
        <taxon>Stephanodiscaceae</taxon>
        <taxon>Cyclostephanos</taxon>
    </lineage>
</organism>
<name>A0ABD3SST1_9STRA</name>
<evidence type="ECO:0000256" key="2">
    <source>
        <dbReference type="ARBA" id="ARBA00022942"/>
    </source>
</evidence>
<gene>
    <name evidence="5" type="ORF">ACHAXA_003782</name>
</gene>
<dbReference type="InterPro" id="IPR009077">
    <property type="entry name" value="Proteasome_activ_PA28"/>
</dbReference>
<dbReference type="EMBL" id="JALLPB020000003">
    <property type="protein sequence ID" value="KAL3827513.1"/>
    <property type="molecule type" value="Genomic_DNA"/>
</dbReference>
<evidence type="ECO:0000256" key="3">
    <source>
        <dbReference type="SAM" id="MobiDB-lite"/>
    </source>
</evidence>
<evidence type="ECO:0000313" key="5">
    <source>
        <dbReference type="EMBL" id="KAL3827513.1"/>
    </source>
</evidence>
<feature type="compositionally biased region" description="Basic and acidic residues" evidence="3">
    <location>
        <begin position="161"/>
        <end position="181"/>
    </location>
</feature>
<dbReference type="SUPFAM" id="SSF47216">
    <property type="entry name" value="Proteasome activator"/>
    <property type="match status" value="1"/>
</dbReference>
<feature type="region of interest" description="Disordered" evidence="3">
    <location>
        <begin position="148"/>
        <end position="186"/>
    </location>
</feature>
<feature type="compositionally biased region" description="Polar residues" evidence="3">
    <location>
        <begin position="148"/>
        <end position="158"/>
    </location>
</feature>
<dbReference type="PANTHER" id="PTHR10660">
    <property type="entry name" value="PROTEASOME REGULATOR PA28"/>
    <property type="match status" value="1"/>
</dbReference>
<keyword evidence="2" id="KW-0647">Proteasome</keyword>
<evidence type="ECO:0000256" key="1">
    <source>
        <dbReference type="ARBA" id="ARBA00005883"/>
    </source>
</evidence>
<reference evidence="5 6" key="1">
    <citation type="submission" date="2024-10" db="EMBL/GenBank/DDBJ databases">
        <title>Updated reference genomes for cyclostephanoid diatoms.</title>
        <authorList>
            <person name="Roberts W.R."/>
            <person name="Alverson A.J."/>
        </authorList>
    </citation>
    <scope>NUCLEOTIDE SEQUENCE [LARGE SCALE GENOMIC DNA]</scope>
    <source>
        <strain evidence="5 6">AJA228-03</strain>
    </source>
</reference>
<accession>A0ABD3SST1</accession>
<dbReference type="Gene3D" id="1.20.120.180">
    <property type="entry name" value="Proteasome activator pa28, C-terminal domain"/>
    <property type="match status" value="1"/>
</dbReference>
<dbReference type="AlphaFoldDB" id="A0ABD3SST1"/>
<dbReference type="InterPro" id="IPR003186">
    <property type="entry name" value="PA28_C"/>
</dbReference>
<evidence type="ECO:0000313" key="6">
    <source>
        <dbReference type="Proteomes" id="UP001530377"/>
    </source>
</evidence>
<dbReference type="GO" id="GO:0000502">
    <property type="term" value="C:proteasome complex"/>
    <property type="evidence" value="ECO:0007669"/>
    <property type="project" value="UniProtKB-KW"/>
</dbReference>
<dbReference type="Pfam" id="PF02252">
    <property type="entry name" value="PA28_C"/>
    <property type="match status" value="1"/>
</dbReference>
<evidence type="ECO:0000259" key="4">
    <source>
        <dbReference type="Pfam" id="PF02252"/>
    </source>
</evidence>
<sequence>MGSMDSYRKKSSSDAKYILESGIDTLGALTTALTMMPYEGTGGSGLSQLESDFVAMIGAGDIEKPNRVVDDAYKITRDALAMASAHTRTLERFVGLHIPQMVTVQMMFSKLLKDERDKMEKALSDTSKYYSSRADAIDKFSHLPKTSVTETKSTSLSTAKGGKDGDENKEASSSSTEEKTSINDGGKINSHRVKALAALDAQMYVDLKSALQSMVDGYVVILDNLEKNWDKLENPRGKEYGGYGSGGRSMVY</sequence>
<dbReference type="InterPro" id="IPR036252">
    <property type="entry name" value="Proteasome_activ_sf"/>
</dbReference>